<reference evidence="2 3" key="1">
    <citation type="submission" date="2018-06" db="EMBL/GenBank/DDBJ databases">
        <authorList>
            <consortium name="Pathogen Informatics"/>
            <person name="Doyle S."/>
        </authorList>
    </citation>
    <scope>NUCLEOTIDE SEQUENCE [LARGE SCALE GENOMIC DNA]</scope>
    <source>
        <strain evidence="2 3">NCTC11126</strain>
    </source>
</reference>
<dbReference type="Pfam" id="PF01661">
    <property type="entry name" value="Macro"/>
    <property type="match status" value="1"/>
</dbReference>
<evidence type="ECO:0000259" key="1">
    <source>
        <dbReference type="PROSITE" id="PS51154"/>
    </source>
</evidence>
<dbReference type="InterPro" id="IPR002589">
    <property type="entry name" value="Macro_dom"/>
</dbReference>
<proteinExistence type="predicted"/>
<dbReference type="SUPFAM" id="SSF56024">
    <property type="entry name" value="Phospholipase D/nuclease"/>
    <property type="match status" value="1"/>
</dbReference>
<dbReference type="Gene3D" id="3.30.870.10">
    <property type="entry name" value="Endonuclease Chain A"/>
    <property type="match status" value="1"/>
</dbReference>
<dbReference type="PANTHER" id="PTHR11106:SF27">
    <property type="entry name" value="MACRO DOMAIN-CONTAINING PROTEIN"/>
    <property type="match status" value="1"/>
</dbReference>
<dbReference type="AlphaFoldDB" id="A0A2X1JG12"/>
<evidence type="ECO:0000313" key="2">
    <source>
        <dbReference type="EMBL" id="SPW39652.1"/>
    </source>
</evidence>
<gene>
    <name evidence="2" type="primary">ymdC_3</name>
    <name evidence="2" type="ORF">NCTC11126_00983</name>
</gene>
<feature type="domain" description="Macro" evidence="1">
    <location>
        <begin position="1"/>
        <end position="98"/>
    </location>
</feature>
<dbReference type="Proteomes" id="UP000250561">
    <property type="component" value="Unassembled WGS sequence"/>
</dbReference>
<dbReference type="EC" id="3.5.1.-" evidence="2"/>
<dbReference type="SUPFAM" id="SSF52949">
    <property type="entry name" value="Macro domain-like"/>
    <property type="match status" value="1"/>
</dbReference>
<dbReference type="Gene3D" id="3.40.220.10">
    <property type="entry name" value="Leucine Aminopeptidase, subunit E, domain 1"/>
    <property type="match status" value="1"/>
</dbReference>
<dbReference type="InterPro" id="IPR043472">
    <property type="entry name" value="Macro_dom-like"/>
</dbReference>
<keyword evidence="2" id="KW-0378">Hydrolase</keyword>
<dbReference type="GO" id="GO:0061463">
    <property type="term" value="F:O-acetyl-ADP-ribose deacetylase activity"/>
    <property type="evidence" value="ECO:0007669"/>
    <property type="project" value="TreeGrafter"/>
</dbReference>
<accession>A0A2X1JG12</accession>
<dbReference type="PANTHER" id="PTHR11106">
    <property type="entry name" value="GANGLIOSIDE INDUCED DIFFERENTIATION ASSOCIATED PROTEIN 2-RELATED"/>
    <property type="match status" value="1"/>
</dbReference>
<name>A0A2X1JG12_ECOLX</name>
<dbReference type="EMBL" id="UARS01000004">
    <property type="protein sequence ID" value="SPW39652.1"/>
    <property type="molecule type" value="Genomic_DNA"/>
</dbReference>
<protein>
    <submittedName>
        <fullName evidence="2">Synthase</fullName>
        <ecNumber evidence="2">3.5.1.-</ecNumber>
    </submittedName>
</protein>
<dbReference type="PROSITE" id="PS51154">
    <property type="entry name" value="MACRO"/>
    <property type="match status" value="1"/>
</dbReference>
<sequence>MHTVGPVWRGGEQNEDQLLQDAYLNSLRLVAANSYTSVAFPAISTGVYGYPRAAAAEIASKNRFRIYYPSRFTPNRYTLSVMMKKTPTSTKDSLPNKEMNDLPRLASAVLPLCSQHPGQCGLFPLEKSLDAFAARYRLAEMAEHTLDVQYYIWQDDMSGRLLFSALLAAAKRGVRVRLLLDDNNTPGLDDILRLLDSPSTH</sequence>
<evidence type="ECO:0000313" key="3">
    <source>
        <dbReference type="Proteomes" id="UP000250561"/>
    </source>
</evidence>
<organism evidence="2 3">
    <name type="scientific">Escherichia coli</name>
    <dbReference type="NCBI Taxonomy" id="562"/>
    <lineage>
        <taxon>Bacteria</taxon>
        <taxon>Pseudomonadati</taxon>
        <taxon>Pseudomonadota</taxon>
        <taxon>Gammaproteobacteria</taxon>
        <taxon>Enterobacterales</taxon>
        <taxon>Enterobacteriaceae</taxon>
        <taxon>Escherichia</taxon>
    </lineage>
</organism>